<dbReference type="AlphaFoldDB" id="A0AAW5TSF6"/>
<protein>
    <recommendedName>
        <fullName evidence="3">Excisionase</fullName>
    </recommendedName>
</protein>
<evidence type="ECO:0000313" key="1">
    <source>
        <dbReference type="EMBL" id="MCW2280443.1"/>
    </source>
</evidence>
<reference evidence="1" key="1">
    <citation type="submission" date="2023-08" db="EMBL/GenBank/DDBJ databases">
        <title>Genomic analyses of the natural microbiome of Caenorhabditis elegans.</title>
        <authorList>
            <person name="Samuel B."/>
        </authorList>
    </citation>
    <scope>NUCLEOTIDE SEQUENCE</scope>
    <source>
        <strain evidence="1">BIGb0220</strain>
    </source>
</reference>
<evidence type="ECO:0000313" key="2">
    <source>
        <dbReference type="Proteomes" id="UP001207687"/>
    </source>
</evidence>
<proteinExistence type="predicted"/>
<name>A0AAW5TSF6_9LACT</name>
<dbReference type="RefSeq" id="WP_242328007.1">
    <property type="nucleotide sequence ID" value="NZ_CAKOCK010000026.1"/>
</dbReference>
<gene>
    <name evidence="1" type="ORF">M2256_000901</name>
</gene>
<evidence type="ECO:0008006" key="3">
    <source>
        <dbReference type="Google" id="ProtNLM"/>
    </source>
</evidence>
<dbReference type="Proteomes" id="UP001207687">
    <property type="component" value="Unassembled WGS sequence"/>
</dbReference>
<accession>A0AAW5TSF6</accession>
<organism evidence="1 2">
    <name type="scientific">Lactococcus lactis</name>
    <dbReference type="NCBI Taxonomy" id="1358"/>
    <lineage>
        <taxon>Bacteria</taxon>
        <taxon>Bacillati</taxon>
        <taxon>Bacillota</taxon>
        <taxon>Bacilli</taxon>
        <taxon>Lactobacillales</taxon>
        <taxon>Streptococcaceae</taxon>
        <taxon>Lactococcus</taxon>
    </lineage>
</organism>
<comment type="caution">
    <text evidence="1">The sequence shown here is derived from an EMBL/GenBank/DDBJ whole genome shotgun (WGS) entry which is preliminary data.</text>
</comment>
<sequence>MPYAKITYVPVDESEKAEWCDKDHLIEVWQGLSKGTLTAWLTEMRERPEFKKGVLNPTHKIVFINKEIFKQFVEWKEATRYKSYKK</sequence>
<dbReference type="EMBL" id="JAOQNN010000001">
    <property type="protein sequence ID" value="MCW2280443.1"/>
    <property type="molecule type" value="Genomic_DNA"/>
</dbReference>